<feature type="region of interest" description="Disordered" evidence="1">
    <location>
        <begin position="176"/>
        <end position="209"/>
    </location>
</feature>
<protein>
    <submittedName>
        <fullName evidence="2">Uncharacterized protein</fullName>
    </submittedName>
</protein>
<dbReference type="Proteomes" id="UP001190700">
    <property type="component" value="Unassembled WGS sequence"/>
</dbReference>
<evidence type="ECO:0000313" key="2">
    <source>
        <dbReference type="EMBL" id="KAK3266107.1"/>
    </source>
</evidence>
<gene>
    <name evidence="2" type="ORF">CYMTET_25242</name>
</gene>
<feature type="compositionally biased region" description="Polar residues" evidence="1">
    <location>
        <begin position="13"/>
        <end position="29"/>
    </location>
</feature>
<keyword evidence="3" id="KW-1185">Reference proteome</keyword>
<dbReference type="AlphaFoldDB" id="A0AAE0FU30"/>
<sequence>MEPPESGAIDVDGTTSAKRASFETPSQKSFTRNRLQDFGVRQTAKIAGGTSECGKLLRVGLGLDSAAYSWLEEGEWYDPGCEGADSAAYSWLEEAEEGEWYDPGGAARTLRPTAGWKRASGTTQSAGADSAAYSWLEEASGLTSGARTLKPASWLEEASGTTRAYSWLEEGEWHDPGCGARMRPTPGWKRASGTTRGARARTLRPTPGWKRSIGSTCHGSLLDEVANKLRDEWRAATVVAPSWTGQMWFHQLEALADEVVILPRCNDLLTPSRLGGSELFGASSRDGIIFHNSTSRVQDTTVGNYRPKAEKFMQFSVAEDWSWFLTTEATVRPYIARLMSKGAIQDASL</sequence>
<reference evidence="2 3" key="1">
    <citation type="journal article" date="2015" name="Genome Biol. Evol.">
        <title>Comparative Genomics of a Bacterivorous Green Alga Reveals Evolutionary Causalities and Consequences of Phago-Mixotrophic Mode of Nutrition.</title>
        <authorList>
            <person name="Burns J.A."/>
            <person name="Paasch A."/>
            <person name="Narechania A."/>
            <person name="Kim E."/>
        </authorList>
    </citation>
    <scope>NUCLEOTIDE SEQUENCE [LARGE SCALE GENOMIC DNA]</scope>
    <source>
        <strain evidence="2 3">PLY_AMNH</strain>
    </source>
</reference>
<accession>A0AAE0FU30</accession>
<feature type="region of interest" description="Disordered" evidence="1">
    <location>
        <begin position="1"/>
        <end position="29"/>
    </location>
</feature>
<comment type="caution">
    <text evidence="2">The sequence shown here is derived from an EMBL/GenBank/DDBJ whole genome shotgun (WGS) entry which is preliminary data.</text>
</comment>
<dbReference type="EMBL" id="LGRX02013428">
    <property type="protein sequence ID" value="KAK3266107.1"/>
    <property type="molecule type" value="Genomic_DNA"/>
</dbReference>
<evidence type="ECO:0000313" key="3">
    <source>
        <dbReference type="Proteomes" id="UP001190700"/>
    </source>
</evidence>
<evidence type="ECO:0000256" key="1">
    <source>
        <dbReference type="SAM" id="MobiDB-lite"/>
    </source>
</evidence>
<name>A0AAE0FU30_9CHLO</name>
<organism evidence="2 3">
    <name type="scientific">Cymbomonas tetramitiformis</name>
    <dbReference type="NCBI Taxonomy" id="36881"/>
    <lineage>
        <taxon>Eukaryota</taxon>
        <taxon>Viridiplantae</taxon>
        <taxon>Chlorophyta</taxon>
        <taxon>Pyramimonadophyceae</taxon>
        <taxon>Pyramimonadales</taxon>
        <taxon>Pyramimonadaceae</taxon>
        <taxon>Cymbomonas</taxon>
    </lineage>
</organism>
<proteinExistence type="predicted"/>